<dbReference type="Proteomes" id="UP001054945">
    <property type="component" value="Unassembled WGS sequence"/>
</dbReference>
<comment type="caution">
    <text evidence="1">The sequence shown here is derived from an EMBL/GenBank/DDBJ whole genome shotgun (WGS) entry which is preliminary data.</text>
</comment>
<accession>A0AAV4UY69</accession>
<dbReference type="AlphaFoldDB" id="A0AAV4UY69"/>
<sequence length="70" mass="8153">MEIFSNILFRLPLPSTPPYLPNQYFSKEHHQRDPDFARKESSQTKFRKTARNSALLGRRTALSCSGRIPF</sequence>
<evidence type="ECO:0000313" key="1">
    <source>
        <dbReference type="EMBL" id="GIY62852.1"/>
    </source>
</evidence>
<gene>
    <name evidence="1" type="ORF">CEXT_27631</name>
</gene>
<protein>
    <submittedName>
        <fullName evidence="1">Uncharacterized protein</fullName>
    </submittedName>
</protein>
<dbReference type="EMBL" id="BPLR01013677">
    <property type="protein sequence ID" value="GIY62852.1"/>
    <property type="molecule type" value="Genomic_DNA"/>
</dbReference>
<keyword evidence="2" id="KW-1185">Reference proteome</keyword>
<evidence type="ECO:0000313" key="2">
    <source>
        <dbReference type="Proteomes" id="UP001054945"/>
    </source>
</evidence>
<organism evidence="1 2">
    <name type="scientific">Caerostris extrusa</name>
    <name type="common">Bark spider</name>
    <name type="synonym">Caerostris bankana</name>
    <dbReference type="NCBI Taxonomy" id="172846"/>
    <lineage>
        <taxon>Eukaryota</taxon>
        <taxon>Metazoa</taxon>
        <taxon>Ecdysozoa</taxon>
        <taxon>Arthropoda</taxon>
        <taxon>Chelicerata</taxon>
        <taxon>Arachnida</taxon>
        <taxon>Araneae</taxon>
        <taxon>Araneomorphae</taxon>
        <taxon>Entelegynae</taxon>
        <taxon>Araneoidea</taxon>
        <taxon>Araneidae</taxon>
        <taxon>Caerostris</taxon>
    </lineage>
</organism>
<proteinExistence type="predicted"/>
<reference evidence="1 2" key="1">
    <citation type="submission" date="2021-06" db="EMBL/GenBank/DDBJ databases">
        <title>Caerostris extrusa draft genome.</title>
        <authorList>
            <person name="Kono N."/>
            <person name="Arakawa K."/>
        </authorList>
    </citation>
    <scope>NUCLEOTIDE SEQUENCE [LARGE SCALE GENOMIC DNA]</scope>
</reference>
<name>A0AAV4UY69_CAEEX</name>